<reference evidence="1" key="1">
    <citation type="submission" date="2018-05" db="EMBL/GenBank/DDBJ databases">
        <authorList>
            <person name="Lanie J.A."/>
            <person name="Ng W.-L."/>
            <person name="Kazmierczak K.M."/>
            <person name="Andrzejewski T.M."/>
            <person name="Davidsen T.M."/>
            <person name="Wayne K.J."/>
            <person name="Tettelin H."/>
            <person name="Glass J.I."/>
            <person name="Rusch D."/>
            <person name="Podicherti R."/>
            <person name="Tsui H.-C.T."/>
            <person name="Winkler M.E."/>
        </authorList>
    </citation>
    <scope>NUCLEOTIDE SEQUENCE</scope>
</reference>
<protein>
    <submittedName>
        <fullName evidence="1">Uncharacterized protein</fullName>
    </submittedName>
</protein>
<proteinExistence type="predicted"/>
<organism evidence="1">
    <name type="scientific">marine metagenome</name>
    <dbReference type="NCBI Taxonomy" id="408172"/>
    <lineage>
        <taxon>unclassified sequences</taxon>
        <taxon>metagenomes</taxon>
        <taxon>ecological metagenomes</taxon>
    </lineage>
</organism>
<sequence>MKTARIKEKLSPGNATAKVRVSELNNRKEFIVIGEDFLTLLGTHNKKYIRFLLAKDS</sequence>
<name>A0A381TSC2_9ZZZZ</name>
<dbReference type="AlphaFoldDB" id="A0A381TSC2"/>
<evidence type="ECO:0000313" key="1">
    <source>
        <dbReference type="EMBL" id="SVA18930.1"/>
    </source>
</evidence>
<gene>
    <name evidence="1" type="ORF">METZ01_LOCUS71784</name>
</gene>
<accession>A0A381TSC2</accession>
<dbReference type="EMBL" id="UINC01005079">
    <property type="protein sequence ID" value="SVA18930.1"/>
    <property type="molecule type" value="Genomic_DNA"/>
</dbReference>